<dbReference type="STRING" id="1890364.A0A2P6NYA9"/>
<evidence type="ECO:0000313" key="2">
    <source>
        <dbReference type="Proteomes" id="UP000241769"/>
    </source>
</evidence>
<organism evidence="1 2">
    <name type="scientific">Planoprotostelium fungivorum</name>
    <dbReference type="NCBI Taxonomy" id="1890364"/>
    <lineage>
        <taxon>Eukaryota</taxon>
        <taxon>Amoebozoa</taxon>
        <taxon>Evosea</taxon>
        <taxon>Variosea</taxon>
        <taxon>Cavosteliida</taxon>
        <taxon>Cavosteliaceae</taxon>
        <taxon>Planoprotostelium</taxon>
    </lineage>
</organism>
<name>A0A2P6NYA9_9EUKA</name>
<keyword evidence="2" id="KW-1185">Reference proteome</keyword>
<dbReference type="InterPro" id="IPR013083">
    <property type="entry name" value="Znf_RING/FYVE/PHD"/>
</dbReference>
<dbReference type="AlphaFoldDB" id="A0A2P6NYA9"/>
<dbReference type="PANTHER" id="PTHR46225">
    <property type="entry name" value="C3H4 TYPE ZINC FINGER PROTEIN"/>
    <property type="match status" value="1"/>
</dbReference>
<dbReference type="InParanoid" id="A0A2P6NYA9"/>
<comment type="caution">
    <text evidence="1">The sequence shown here is derived from an EMBL/GenBank/DDBJ whole genome shotgun (WGS) entry which is preliminary data.</text>
</comment>
<gene>
    <name evidence="1" type="ORF">PROFUN_00411</name>
</gene>
<dbReference type="OrthoDB" id="8062037at2759"/>
<reference evidence="1 2" key="1">
    <citation type="journal article" date="2018" name="Genome Biol. Evol.">
        <title>Multiple Roots of Fruiting Body Formation in Amoebozoa.</title>
        <authorList>
            <person name="Hillmann F."/>
            <person name="Forbes G."/>
            <person name="Novohradska S."/>
            <person name="Ferling I."/>
            <person name="Riege K."/>
            <person name="Groth M."/>
            <person name="Westermann M."/>
            <person name="Marz M."/>
            <person name="Spaller T."/>
            <person name="Winckler T."/>
            <person name="Schaap P."/>
            <person name="Glockner G."/>
        </authorList>
    </citation>
    <scope>NUCLEOTIDE SEQUENCE [LARGE SCALE GENOMIC DNA]</scope>
    <source>
        <strain evidence="1 2">Jena</strain>
    </source>
</reference>
<dbReference type="EMBL" id="MDYQ01000007">
    <property type="protein sequence ID" value="PRP88943.1"/>
    <property type="molecule type" value="Genomic_DNA"/>
</dbReference>
<dbReference type="Gene3D" id="3.30.40.10">
    <property type="entry name" value="Zinc/RING finger domain, C3HC4 (zinc finger)"/>
    <property type="match status" value="1"/>
</dbReference>
<evidence type="ECO:0008006" key="3">
    <source>
        <dbReference type="Google" id="ProtNLM"/>
    </source>
</evidence>
<accession>A0A2P6NYA9</accession>
<protein>
    <recommendedName>
        <fullName evidence="3">RING-type domain-containing protein</fullName>
    </recommendedName>
</protein>
<dbReference type="Proteomes" id="UP000241769">
    <property type="component" value="Unassembled WGS sequence"/>
</dbReference>
<proteinExistence type="predicted"/>
<sequence length="208" mass="22940">MDKPGLLRSKAKLLTQAGMPLALSGLSQHHSGATPKLYGLCIGLVVLHSVIFLSCCCCSVCGILQVIGTGGGTLVHAGDLSALIAQLTKEKPFKQSEDNIPTEDAVCAVCLGEYEEDELLSPCVDKWLLSKKECPMCKNVSRTVRPQAQNVLVRIVEYINNQSQSPIMVDYRERKQVIRMLFDRHNKERGLRSSWMSHLGGHYKNALC</sequence>
<dbReference type="SUPFAM" id="SSF57850">
    <property type="entry name" value="RING/U-box"/>
    <property type="match status" value="1"/>
</dbReference>
<evidence type="ECO:0000313" key="1">
    <source>
        <dbReference type="EMBL" id="PRP88943.1"/>
    </source>
</evidence>
<dbReference type="PANTHER" id="PTHR46225:SF19">
    <property type="entry name" value="RING-TYPE DOMAIN-CONTAINING PROTEIN"/>
    <property type="match status" value="1"/>
</dbReference>